<evidence type="ECO:0000313" key="3">
    <source>
        <dbReference type="Proteomes" id="UP000799440"/>
    </source>
</evidence>
<name>A0A6A6VD37_9PLEO</name>
<reference evidence="2" key="1">
    <citation type="journal article" date="2020" name="Stud. Mycol.">
        <title>101 Dothideomycetes genomes: a test case for predicting lifestyles and emergence of pathogens.</title>
        <authorList>
            <person name="Haridas S."/>
            <person name="Albert R."/>
            <person name="Binder M."/>
            <person name="Bloem J."/>
            <person name="Labutti K."/>
            <person name="Salamov A."/>
            <person name="Andreopoulos B."/>
            <person name="Baker S."/>
            <person name="Barry K."/>
            <person name="Bills G."/>
            <person name="Bluhm B."/>
            <person name="Cannon C."/>
            <person name="Castanera R."/>
            <person name="Culley D."/>
            <person name="Daum C."/>
            <person name="Ezra D."/>
            <person name="Gonzalez J."/>
            <person name="Henrissat B."/>
            <person name="Kuo A."/>
            <person name="Liang C."/>
            <person name="Lipzen A."/>
            <person name="Lutzoni F."/>
            <person name="Magnuson J."/>
            <person name="Mondo S."/>
            <person name="Nolan M."/>
            <person name="Ohm R."/>
            <person name="Pangilinan J."/>
            <person name="Park H.-J."/>
            <person name="Ramirez L."/>
            <person name="Alfaro M."/>
            <person name="Sun H."/>
            <person name="Tritt A."/>
            <person name="Yoshinaga Y."/>
            <person name="Zwiers L.-H."/>
            <person name="Turgeon B."/>
            <person name="Goodwin S."/>
            <person name="Spatafora J."/>
            <person name="Crous P."/>
            <person name="Grigoriev I."/>
        </authorList>
    </citation>
    <scope>NUCLEOTIDE SEQUENCE</scope>
    <source>
        <strain evidence="2">CBS 119925</strain>
    </source>
</reference>
<proteinExistence type="predicted"/>
<keyword evidence="3" id="KW-1185">Reference proteome</keyword>
<evidence type="ECO:0000313" key="2">
    <source>
        <dbReference type="EMBL" id="KAF2747786.1"/>
    </source>
</evidence>
<organism evidence="2 3">
    <name type="scientific">Sporormia fimetaria CBS 119925</name>
    <dbReference type="NCBI Taxonomy" id="1340428"/>
    <lineage>
        <taxon>Eukaryota</taxon>
        <taxon>Fungi</taxon>
        <taxon>Dikarya</taxon>
        <taxon>Ascomycota</taxon>
        <taxon>Pezizomycotina</taxon>
        <taxon>Dothideomycetes</taxon>
        <taxon>Pleosporomycetidae</taxon>
        <taxon>Pleosporales</taxon>
        <taxon>Sporormiaceae</taxon>
        <taxon>Sporormia</taxon>
    </lineage>
</organism>
<evidence type="ECO:0000256" key="1">
    <source>
        <dbReference type="SAM" id="MobiDB-lite"/>
    </source>
</evidence>
<feature type="non-terminal residue" evidence="2">
    <location>
        <position position="225"/>
    </location>
</feature>
<dbReference type="EMBL" id="MU006571">
    <property type="protein sequence ID" value="KAF2747786.1"/>
    <property type="molecule type" value="Genomic_DNA"/>
</dbReference>
<sequence length="225" mass="26721">METNICSTVASSDVRVSCILQSKNFPFGVMDAYPNRTPYGRRRPFQQLFQNEFYGQGYGQRQGPHRPQQRPQFDTNARGRWPSGFVQDDNDEARYNNAHARRAPVQNRPKQQNRGHERTPREPMSNRKPFYCEAWQNTPARRAELERRDLEEIQAKFTALEMEDAFQRLESARKQQQEFMQYAHHAEKFFSAFKDKLKKAEEKQSAYRSDEAKRLIYEASDEWEQ</sequence>
<protein>
    <submittedName>
        <fullName evidence="2">Uncharacterized protein</fullName>
    </submittedName>
</protein>
<feature type="compositionally biased region" description="Basic and acidic residues" evidence="1">
    <location>
        <begin position="114"/>
        <end position="125"/>
    </location>
</feature>
<feature type="region of interest" description="Disordered" evidence="1">
    <location>
        <begin position="56"/>
        <end position="128"/>
    </location>
</feature>
<gene>
    <name evidence="2" type="ORF">M011DRAFT_525964</name>
</gene>
<dbReference type="Proteomes" id="UP000799440">
    <property type="component" value="Unassembled WGS sequence"/>
</dbReference>
<accession>A0A6A6VD37</accession>
<dbReference type="AlphaFoldDB" id="A0A6A6VD37"/>